<name>A0ABQ7G8B8_DUNSA</name>
<dbReference type="Proteomes" id="UP000815325">
    <property type="component" value="Unassembled WGS sequence"/>
</dbReference>
<keyword evidence="2" id="KW-1185">Reference proteome</keyword>
<dbReference type="EMBL" id="MU070004">
    <property type="protein sequence ID" value="KAF5830808.1"/>
    <property type="molecule type" value="Genomic_DNA"/>
</dbReference>
<evidence type="ECO:0000313" key="2">
    <source>
        <dbReference type="Proteomes" id="UP000815325"/>
    </source>
</evidence>
<organism evidence="1 2">
    <name type="scientific">Dunaliella salina</name>
    <name type="common">Green alga</name>
    <name type="synonym">Protococcus salinus</name>
    <dbReference type="NCBI Taxonomy" id="3046"/>
    <lineage>
        <taxon>Eukaryota</taxon>
        <taxon>Viridiplantae</taxon>
        <taxon>Chlorophyta</taxon>
        <taxon>core chlorophytes</taxon>
        <taxon>Chlorophyceae</taxon>
        <taxon>CS clade</taxon>
        <taxon>Chlamydomonadales</taxon>
        <taxon>Dunaliellaceae</taxon>
        <taxon>Dunaliella</taxon>
    </lineage>
</organism>
<proteinExistence type="predicted"/>
<comment type="caution">
    <text evidence="1">The sequence shown here is derived from an EMBL/GenBank/DDBJ whole genome shotgun (WGS) entry which is preliminary data.</text>
</comment>
<protein>
    <submittedName>
        <fullName evidence="1">Uncharacterized protein</fullName>
    </submittedName>
</protein>
<evidence type="ECO:0000313" key="1">
    <source>
        <dbReference type="EMBL" id="KAF5830808.1"/>
    </source>
</evidence>
<gene>
    <name evidence="1" type="ORF">DUNSADRAFT_13998</name>
</gene>
<sequence>MKTMTHVHELAEYLNGTFCSSSTFGTYFVMNDGRSICTNSKIRELCRDGMVKAVLLWNGAERALASVAERVAQSFLLKMHPGLTTNLMAGNGSSTLGHEMYWYGSF</sequence>
<reference evidence="1" key="1">
    <citation type="submission" date="2017-08" db="EMBL/GenBank/DDBJ databases">
        <authorList>
            <person name="Polle J.E."/>
            <person name="Barry K."/>
            <person name="Cushman J."/>
            <person name="Schmutz J."/>
            <person name="Tran D."/>
            <person name="Hathwaick L.T."/>
            <person name="Yim W.C."/>
            <person name="Jenkins J."/>
            <person name="Mckie-Krisberg Z.M."/>
            <person name="Prochnik S."/>
            <person name="Lindquist E."/>
            <person name="Dockter R.B."/>
            <person name="Adam C."/>
            <person name="Molina H."/>
            <person name="Bunkerborg J."/>
            <person name="Jin E."/>
            <person name="Buchheim M."/>
            <person name="Magnuson J."/>
        </authorList>
    </citation>
    <scope>NUCLEOTIDE SEQUENCE</scope>
    <source>
        <strain evidence="1">CCAP 19/18</strain>
    </source>
</reference>
<accession>A0ABQ7G8B8</accession>